<dbReference type="RefSeq" id="WP_096353410.1">
    <property type="nucleotide sequence ID" value="NZ_AP014946.1"/>
</dbReference>
<dbReference type="InterPro" id="IPR008928">
    <property type="entry name" value="6-hairpin_glycosidase_sf"/>
</dbReference>
<dbReference type="InterPro" id="IPR054491">
    <property type="entry name" value="MGH1-like_GH"/>
</dbReference>
<dbReference type="AlphaFoldDB" id="A0A0S3PSD3"/>
<keyword evidence="4" id="KW-1185">Reference proteome</keyword>
<dbReference type="InterPro" id="IPR012341">
    <property type="entry name" value="6hp_glycosidase-like_sf"/>
</dbReference>
<dbReference type="SUPFAM" id="SSF48208">
    <property type="entry name" value="Six-hairpin glycosidases"/>
    <property type="match status" value="1"/>
</dbReference>
<dbReference type="Proteomes" id="UP000236884">
    <property type="component" value="Chromosome"/>
</dbReference>
<evidence type="ECO:0000313" key="4">
    <source>
        <dbReference type="Proteomes" id="UP000236884"/>
    </source>
</evidence>
<protein>
    <submittedName>
        <fullName evidence="3">Amylo-alpha-1,6-glucosidase</fullName>
    </submittedName>
</protein>
<proteinExistence type="predicted"/>
<dbReference type="EMBL" id="AP014946">
    <property type="protein sequence ID" value="BAT58855.1"/>
    <property type="molecule type" value="Genomic_DNA"/>
</dbReference>
<evidence type="ECO:0000259" key="2">
    <source>
        <dbReference type="Pfam" id="PF22422"/>
    </source>
</evidence>
<dbReference type="GO" id="GO:0005975">
    <property type="term" value="P:carbohydrate metabolic process"/>
    <property type="evidence" value="ECO:0007669"/>
    <property type="project" value="InterPro"/>
</dbReference>
<organism evidence="3 4">
    <name type="scientific">Variibacter gotjawalensis</name>
    <dbReference type="NCBI Taxonomy" id="1333996"/>
    <lineage>
        <taxon>Bacteria</taxon>
        <taxon>Pseudomonadati</taxon>
        <taxon>Pseudomonadota</taxon>
        <taxon>Alphaproteobacteria</taxon>
        <taxon>Hyphomicrobiales</taxon>
        <taxon>Nitrobacteraceae</taxon>
        <taxon>Variibacter</taxon>
    </lineage>
</organism>
<dbReference type="OrthoDB" id="9759959at2"/>
<evidence type="ECO:0000259" key="1">
    <source>
        <dbReference type="Pfam" id="PF14742"/>
    </source>
</evidence>
<sequence length="731" mass="80827">MKQEATTPTLVEQNLETPFYIPADGSSTRPRRTLKSGETFVVFDSHGDIGAVPGGPDGVFHNGTRFLSRFDLSINGEQPLVLGSNVRDDNTILNVDLTNPDMFAGERLLLQKDTLHIRRTIFLREGLVYARFSVRNYASAPTRCELSFDYSSDFADIFEVRGMRRKRRGRVVAKRADDQTVILNYLGLDHAPRKTSIAFDPAPNTITQTRAVYSFNVDPEERRVIFVVIACIEDKAPEQPSFLGGLRSTLRESNALARERTTIETSNEMLNKVLSRSIADLDMLMTPTPQGPYPYAGIPWYSTTFGRDGIITAIAMLWFDPSIARGVLNRLAAFQATRNDPAADAQPGKILHEMRAGEMAALNEIPFGLYYGSVDSTPLFVMLVGLYAERTGDMETVRRLWPHVRAGLAWIDTYGDIDGDGLIEYARATEEGLANQGWKDSQDSIFHADGSMAKGPIALSEVQGYVVEAKRLAAKCAKLLGDAEFAAKLSAEAHATAETVEAKFWCEDIQSYAIAIDGAKAQCKVRSSNAGHLLFCGLARPDRAAVIAKDFLSPRFFSGWGIRTIPVGEALYNPMSYHNGSVWPHDNALIALGLARYGFSHLLEPVFRGMFDAAAYMDLQRLPELFCGFRRVPKQGPTLYPVACSPQAWAAATPLALFQASLGLSFNPWRREIELRNPCLPSFIDHAVVRNLQVGTAKVDLIVRRHADRVSVELGRTDGDVRILTTSFAQS</sequence>
<accession>A0A0S3PSD3</accession>
<dbReference type="Pfam" id="PF22422">
    <property type="entry name" value="MGH1-like_GH"/>
    <property type="match status" value="1"/>
</dbReference>
<evidence type="ECO:0000313" key="3">
    <source>
        <dbReference type="EMBL" id="BAT58855.1"/>
    </source>
</evidence>
<feature type="domain" description="Putative glycogen debranching enzyme N-terminal" evidence="1">
    <location>
        <begin position="34"/>
        <end position="226"/>
    </location>
</feature>
<dbReference type="Pfam" id="PF14742">
    <property type="entry name" value="GDE_N_bis"/>
    <property type="match status" value="1"/>
</dbReference>
<reference evidence="3 4" key="1">
    <citation type="submission" date="2015-08" db="EMBL/GenBank/DDBJ databases">
        <title>Investigation of the bacterial diversity of lava forest soil.</title>
        <authorList>
            <person name="Lee J.S."/>
        </authorList>
    </citation>
    <scope>NUCLEOTIDE SEQUENCE [LARGE SCALE GENOMIC DNA]</scope>
    <source>
        <strain evidence="3 4">GJW-30</strain>
    </source>
</reference>
<dbReference type="InterPro" id="IPR032856">
    <property type="entry name" value="GDE_N_bis"/>
</dbReference>
<dbReference type="KEGG" id="vgo:GJW-30_1_01382"/>
<feature type="domain" description="Mannosylglycerate hydrolase MGH1-like glycoside hydrolase" evidence="2">
    <location>
        <begin position="310"/>
        <end position="614"/>
    </location>
</feature>
<gene>
    <name evidence="3" type="ORF">GJW-30_1_01382</name>
</gene>
<name>A0A0S3PSD3_9BRAD</name>
<dbReference type="Gene3D" id="1.50.10.10">
    <property type="match status" value="1"/>
</dbReference>